<proteinExistence type="predicted"/>
<protein>
    <submittedName>
        <fullName evidence="3">Uncharacterized protein</fullName>
    </submittedName>
</protein>
<dbReference type="Proteomes" id="UP000247409">
    <property type="component" value="Unassembled WGS sequence"/>
</dbReference>
<sequence>MESVSTSAGKTASDVDLVLHKTTENEVRKHVKWSDNHVIFNQVHTLVRFIGPAEVEDFMELLKELQRRLNRVKMVTKNMLDEFHTVMEQYPREKNRVTIRDVDGQTAMTSLLPPNRANSKLTKRKKSFTERLHAKKHKLIEKHDNENGFGKRIRKLPTSPQESSTRFHRTLTREQVAKSISKAVNIIESFHRQ</sequence>
<accession>A0A2V3IYY1</accession>
<feature type="coiled-coil region" evidence="1">
    <location>
        <begin position="55"/>
        <end position="82"/>
    </location>
</feature>
<keyword evidence="1" id="KW-0175">Coiled coil</keyword>
<comment type="caution">
    <text evidence="3">The sequence shown here is derived from an EMBL/GenBank/DDBJ whole genome shotgun (WGS) entry which is preliminary data.</text>
</comment>
<feature type="region of interest" description="Disordered" evidence="2">
    <location>
        <begin position="149"/>
        <end position="168"/>
    </location>
</feature>
<name>A0A2V3IYY1_9FLOR</name>
<dbReference type="EMBL" id="NBIV01000026">
    <property type="protein sequence ID" value="PXF47275.1"/>
    <property type="molecule type" value="Genomic_DNA"/>
</dbReference>
<evidence type="ECO:0000313" key="3">
    <source>
        <dbReference type="EMBL" id="PXF47275.1"/>
    </source>
</evidence>
<keyword evidence="4" id="KW-1185">Reference proteome</keyword>
<organism evidence="3 4">
    <name type="scientific">Gracilariopsis chorda</name>
    <dbReference type="NCBI Taxonomy" id="448386"/>
    <lineage>
        <taxon>Eukaryota</taxon>
        <taxon>Rhodophyta</taxon>
        <taxon>Florideophyceae</taxon>
        <taxon>Rhodymeniophycidae</taxon>
        <taxon>Gracilariales</taxon>
        <taxon>Gracilariaceae</taxon>
        <taxon>Gracilariopsis</taxon>
    </lineage>
</organism>
<evidence type="ECO:0000256" key="1">
    <source>
        <dbReference type="SAM" id="Coils"/>
    </source>
</evidence>
<dbReference type="AlphaFoldDB" id="A0A2V3IYY1"/>
<evidence type="ECO:0000256" key="2">
    <source>
        <dbReference type="SAM" id="MobiDB-lite"/>
    </source>
</evidence>
<evidence type="ECO:0000313" key="4">
    <source>
        <dbReference type="Proteomes" id="UP000247409"/>
    </source>
</evidence>
<reference evidence="3 4" key="1">
    <citation type="journal article" date="2018" name="Mol. Biol. Evol.">
        <title>Analysis of the draft genome of the red seaweed Gracilariopsis chorda provides insights into genome size evolution in Rhodophyta.</title>
        <authorList>
            <person name="Lee J."/>
            <person name="Yang E.C."/>
            <person name="Graf L."/>
            <person name="Yang J.H."/>
            <person name="Qiu H."/>
            <person name="Zel Zion U."/>
            <person name="Chan C.X."/>
            <person name="Stephens T.G."/>
            <person name="Weber A.P.M."/>
            <person name="Boo G.H."/>
            <person name="Boo S.M."/>
            <person name="Kim K.M."/>
            <person name="Shin Y."/>
            <person name="Jung M."/>
            <person name="Lee S.J."/>
            <person name="Yim H.S."/>
            <person name="Lee J.H."/>
            <person name="Bhattacharya D."/>
            <person name="Yoon H.S."/>
        </authorList>
    </citation>
    <scope>NUCLEOTIDE SEQUENCE [LARGE SCALE GENOMIC DNA]</scope>
    <source>
        <strain evidence="3 4">SKKU-2015</strain>
        <tissue evidence="3">Whole body</tissue>
    </source>
</reference>
<gene>
    <name evidence="3" type="ORF">BWQ96_02888</name>
</gene>